<dbReference type="Pfam" id="PF14027">
    <property type="entry name" value="Questin_oxidase"/>
    <property type="match status" value="1"/>
</dbReference>
<dbReference type="AlphaFoldDB" id="A0A9W9W461"/>
<reference evidence="2" key="2">
    <citation type="journal article" date="2023" name="IMA Fungus">
        <title>Comparative genomic study of the Penicillium genus elucidates a diverse pangenome and 15 lateral gene transfer events.</title>
        <authorList>
            <person name="Petersen C."/>
            <person name="Sorensen T."/>
            <person name="Nielsen M.R."/>
            <person name="Sondergaard T.E."/>
            <person name="Sorensen J.L."/>
            <person name="Fitzpatrick D.A."/>
            <person name="Frisvad J.C."/>
            <person name="Nielsen K.L."/>
        </authorList>
    </citation>
    <scope>NUCLEOTIDE SEQUENCE</scope>
    <source>
        <strain evidence="2">IBT 29677</strain>
    </source>
</reference>
<organism evidence="2 3">
    <name type="scientific">Penicillium cosmopolitanum</name>
    <dbReference type="NCBI Taxonomy" id="1131564"/>
    <lineage>
        <taxon>Eukaryota</taxon>
        <taxon>Fungi</taxon>
        <taxon>Dikarya</taxon>
        <taxon>Ascomycota</taxon>
        <taxon>Pezizomycotina</taxon>
        <taxon>Eurotiomycetes</taxon>
        <taxon>Eurotiomycetidae</taxon>
        <taxon>Eurotiales</taxon>
        <taxon>Aspergillaceae</taxon>
        <taxon>Penicillium</taxon>
    </lineage>
</organism>
<dbReference type="OrthoDB" id="10004862at2759"/>
<evidence type="ECO:0000256" key="1">
    <source>
        <dbReference type="ARBA" id="ARBA00023002"/>
    </source>
</evidence>
<gene>
    <name evidence="2" type="ORF">N7509_003050</name>
</gene>
<dbReference type="PANTHER" id="PTHR35870">
    <property type="entry name" value="PROTEIN, PUTATIVE (AFU_ORTHOLOGUE AFUA_5G03330)-RELATED"/>
    <property type="match status" value="1"/>
</dbReference>
<evidence type="ECO:0008006" key="4">
    <source>
        <dbReference type="Google" id="ProtNLM"/>
    </source>
</evidence>
<evidence type="ECO:0000313" key="3">
    <source>
        <dbReference type="Proteomes" id="UP001147747"/>
    </source>
</evidence>
<dbReference type="GeneID" id="81366667"/>
<protein>
    <recommendedName>
        <fullName evidence="4">HypA</fullName>
    </recommendedName>
</protein>
<dbReference type="Proteomes" id="UP001147747">
    <property type="component" value="Unassembled WGS sequence"/>
</dbReference>
<dbReference type="GO" id="GO:0016491">
    <property type="term" value="F:oxidoreductase activity"/>
    <property type="evidence" value="ECO:0007669"/>
    <property type="project" value="UniProtKB-KW"/>
</dbReference>
<comment type="caution">
    <text evidence="2">The sequence shown here is derived from an EMBL/GenBank/DDBJ whole genome shotgun (WGS) entry which is preliminary data.</text>
</comment>
<keyword evidence="3" id="KW-1185">Reference proteome</keyword>
<proteinExistence type="predicted"/>
<sequence length="467" mass="53299">MSKNYKLDPIETPGYCHVGGLTAESADVASRILTANRTAYHVFTTHFDLMGAYLHNHIAHHIVTLWALGASPDTMIFHKKNNENYQILPRKFVDEPIVAEMATDEGIRKYRGSLDHFLDFTTFFEREIDRLGYQAVLQKYMVGGSEIADDILGRMYHGYVHSFMYMGQGLEFKQEPLLAEGLAQALSHDDMYYNDFLFHTENKARLGQDSALSLAECMDECRKDPVISTCSDVDVHFQVVSGGWKVEKEMIRDYVCGPGFDAMSRVCARYRVDPNDLDRATAELINTSVYMSASAQKPPFQCRYDFFLIHSTNSTIWQTAFTNEPSLTNLQKARLIEYSGRVMLMLYAGMGCPEPRLDWLLSQPPKEPGSDWARVIERVCQHKDDGHMAKLVRVIRHAEEVSRPYDSRPEFRLKQHMFLPAAQAAVDSGTDRPMEGVFHFDFVRGAAWPEAWEKSDFPKRDDQEVAA</sequence>
<evidence type="ECO:0000313" key="2">
    <source>
        <dbReference type="EMBL" id="KAJ5403179.1"/>
    </source>
</evidence>
<reference evidence="2" key="1">
    <citation type="submission" date="2022-12" db="EMBL/GenBank/DDBJ databases">
        <authorList>
            <person name="Petersen C."/>
        </authorList>
    </citation>
    <scope>NUCLEOTIDE SEQUENCE</scope>
    <source>
        <strain evidence="2">IBT 29677</strain>
    </source>
</reference>
<dbReference type="EMBL" id="JAPZBU010000005">
    <property type="protein sequence ID" value="KAJ5403179.1"/>
    <property type="molecule type" value="Genomic_DNA"/>
</dbReference>
<dbReference type="InterPro" id="IPR025337">
    <property type="entry name" value="Questin_oxidase-like"/>
</dbReference>
<accession>A0A9W9W461</accession>
<name>A0A9W9W461_9EURO</name>
<dbReference type="RefSeq" id="XP_056490421.1">
    <property type="nucleotide sequence ID" value="XM_056627687.1"/>
</dbReference>
<dbReference type="PANTHER" id="PTHR35870:SF1">
    <property type="entry name" value="PROTEIN, PUTATIVE (AFU_ORTHOLOGUE AFUA_5G03330)-RELATED"/>
    <property type="match status" value="1"/>
</dbReference>
<keyword evidence="1" id="KW-0560">Oxidoreductase</keyword>